<evidence type="ECO:0000313" key="4">
    <source>
        <dbReference type="Proteomes" id="UP000285710"/>
    </source>
</evidence>
<gene>
    <name evidence="3" type="ORF">D2T33_08745</name>
</gene>
<feature type="domain" description="HTH merR-type" evidence="2">
    <location>
        <begin position="10"/>
        <end position="78"/>
    </location>
</feature>
<dbReference type="GO" id="GO:0006355">
    <property type="term" value="P:regulation of DNA-templated transcription"/>
    <property type="evidence" value="ECO:0007669"/>
    <property type="project" value="InterPro"/>
</dbReference>
<dbReference type="CDD" id="cd04765">
    <property type="entry name" value="HTH_MlrA-like_sg2"/>
    <property type="match status" value="1"/>
</dbReference>
<evidence type="ECO:0000259" key="2">
    <source>
        <dbReference type="PROSITE" id="PS50937"/>
    </source>
</evidence>
<feature type="compositionally biased region" description="Acidic residues" evidence="1">
    <location>
        <begin position="118"/>
        <end position="128"/>
    </location>
</feature>
<dbReference type="EMBL" id="SAUW01000007">
    <property type="protein sequence ID" value="RWR12784.1"/>
    <property type="molecule type" value="Genomic_DNA"/>
</dbReference>
<dbReference type="AlphaFoldDB" id="A0A451GC62"/>
<reference evidence="3 4" key="1">
    <citation type="submission" date="2019-01" db="EMBL/GenBank/DDBJ databases">
        <title>Sinorhodobacter populi sp. nov. isolated from the symptomatic bark tissue of Populus euramericana canker.</title>
        <authorList>
            <person name="Xu G."/>
        </authorList>
    </citation>
    <scope>NUCLEOTIDE SEQUENCE [LARGE SCALE GENOMIC DNA]</scope>
    <source>
        <strain evidence="3 4">2D-5</strain>
    </source>
</reference>
<name>A0A451GC62_9RHOB</name>
<dbReference type="Pfam" id="PF13411">
    <property type="entry name" value="MerR_1"/>
    <property type="match status" value="1"/>
</dbReference>
<dbReference type="SMART" id="SM00422">
    <property type="entry name" value="HTH_MERR"/>
    <property type="match status" value="1"/>
</dbReference>
<sequence>MTKSADAFRTISEVSLLLDTPTHVLRFWESRFPQIKPLKRAGGRRYYRPGDVALLAGIKQLLHEDGLTIRGVQKILKEQGISAVMARAAIRLEEPAGDSAETPARVVPFPDRTPPDELFADPEPEAEATDTTFAEEVTDSISAPEAESPAAPAEPEVQVPDTLAAPEAEIPDAPFAPDVPQDDDTAEVVSFGTAPEPSEPSEPAPGLAALMALLHGMEGDLTTVERVRLLALSDRMAALRDRLAAPPSALRH</sequence>
<proteinExistence type="predicted"/>
<protein>
    <submittedName>
        <fullName evidence="3">MerR family transcriptional regulator</fullName>
    </submittedName>
</protein>
<evidence type="ECO:0000256" key="1">
    <source>
        <dbReference type="SAM" id="MobiDB-lite"/>
    </source>
</evidence>
<dbReference type="InterPro" id="IPR009061">
    <property type="entry name" value="DNA-bd_dom_put_sf"/>
</dbReference>
<dbReference type="InterPro" id="IPR000551">
    <property type="entry name" value="MerR-type_HTH_dom"/>
</dbReference>
<dbReference type="GO" id="GO:0003677">
    <property type="term" value="F:DNA binding"/>
    <property type="evidence" value="ECO:0007669"/>
    <property type="project" value="InterPro"/>
</dbReference>
<feature type="region of interest" description="Disordered" evidence="1">
    <location>
        <begin position="163"/>
        <end position="206"/>
    </location>
</feature>
<comment type="caution">
    <text evidence="3">The sequence shown here is derived from an EMBL/GenBank/DDBJ whole genome shotgun (WGS) entry which is preliminary data.</text>
</comment>
<dbReference type="Proteomes" id="UP000285710">
    <property type="component" value="Unassembled WGS sequence"/>
</dbReference>
<dbReference type="SUPFAM" id="SSF46955">
    <property type="entry name" value="Putative DNA-binding domain"/>
    <property type="match status" value="1"/>
</dbReference>
<evidence type="ECO:0000313" key="3">
    <source>
        <dbReference type="EMBL" id="RWR12784.1"/>
    </source>
</evidence>
<reference evidence="3 4" key="2">
    <citation type="submission" date="2019-01" db="EMBL/GenBank/DDBJ databases">
        <authorList>
            <person name="Li Y."/>
        </authorList>
    </citation>
    <scope>NUCLEOTIDE SEQUENCE [LARGE SCALE GENOMIC DNA]</scope>
    <source>
        <strain evidence="3 4">2D-5</strain>
    </source>
</reference>
<organism evidence="3 4">
    <name type="scientific">Paenirhodobacter populi</name>
    <dbReference type="NCBI Taxonomy" id="2306993"/>
    <lineage>
        <taxon>Bacteria</taxon>
        <taxon>Pseudomonadati</taxon>
        <taxon>Pseudomonadota</taxon>
        <taxon>Alphaproteobacteria</taxon>
        <taxon>Rhodobacterales</taxon>
        <taxon>Rhodobacter group</taxon>
        <taxon>Paenirhodobacter</taxon>
    </lineage>
</organism>
<dbReference type="PROSITE" id="PS50937">
    <property type="entry name" value="HTH_MERR_2"/>
    <property type="match status" value="1"/>
</dbReference>
<keyword evidence="4" id="KW-1185">Reference proteome</keyword>
<feature type="region of interest" description="Disordered" evidence="1">
    <location>
        <begin position="95"/>
        <end position="134"/>
    </location>
</feature>
<dbReference type="Gene3D" id="1.10.1660.10">
    <property type="match status" value="1"/>
</dbReference>
<dbReference type="RefSeq" id="WP_128269516.1">
    <property type="nucleotide sequence ID" value="NZ_SAUW01000007.1"/>
</dbReference>
<accession>A0A451GC62</accession>